<keyword evidence="2" id="KW-0815">Transposition</keyword>
<evidence type="ECO:0008006" key="10">
    <source>
        <dbReference type="Google" id="ProtNLM"/>
    </source>
</evidence>
<evidence type="ECO:0000259" key="7">
    <source>
        <dbReference type="Pfam" id="PF07282"/>
    </source>
</evidence>
<sequence>MTATRSLSFKLYPSPAQAAALARKHLMLKDLWNAALEERIGAWRHSQTRVSRSDQEKALKEIRLGLEGWCGLVHTHEAQVVLKRLDLAFQAFFRRLRAGETPGFPRFKSAERFRGWGYKEHGNGFRVEMRDGGRHGHATLFGIGRMRMRGIARTPGRVLKADVTRTVHGWMLNVVVETGCAERAPAEGQAVGLDWGVSTFVTLAHEDGAFEELPNPRHWDLEAEDLKAEQRRLSAAARARKISQRALRKHRRALARRHAKIAARRKDFLHKTSARIVGRHRLIATEALAVRNMTGSARGTAEAPGRNVAQKAGLNRSILDTAPAGFLNMLRYKAEEAGAEFFEAKTRELKPSQRCPDCGAVRKKTLAERHHDCDCGCRLGRDEAAARVLLNWGLEESRRRQNAETSNPAGTVGDQAAA</sequence>
<accession>A0ABN4X3Q9</accession>
<evidence type="ECO:0000256" key="3">
    <source>
        <dbReference type="ARBA" id="ARBA00023125"/>
    </source>
</evidence>
<evidence type="ECO:0000313" key="9">
    <source>
        <dbReference type="Proteomes" id="UP000185622"/>
    </source>
</evidence>
<evidence type="ECO:0000259" key="6">
    <source>
        <dbReference type="Pfam" id="PF01385"/>
    </source>
</evidence>
<feature type="domain" description="Cas12f1-like TNB" evidence="7">
    <location>
        <begin position="326"/>
        <end position="388"/>
    </location>
</feature>
<evidence type="ECO:0000256" key="4">
    <source>
        <dbReference type="ARBA" id="ARBA00023172"/>
    </source>
</evidence>
<evidence type="ECO:0000256" key="5">
    <source>
        <dbReference type="SAM" id="MobiDB-lite"/>
    </source>
</evidence>
<evidence type="ECO:0000256" key="2">
    <source>
        <dbReference type="ARBA" id="ARBA00022578"/>
    </source>
</evidence>
<reference evidence="8 9" key="1">
    <citation type="submission" date="2017-01" db="EMBL/GenBank/DDBJ databases">
        <title>The complete genome sequence of a sulfur-oxidizing marine bacterium Thioclava sp. 25B10_4T.</title>
        <authorList>
            <person name="Liu Y."/>
            <person name="Lai Q."/>
            <person name="Shao Z."/>
        </authorList>
    </citation>
    <scope>NUCLEOTIDE SEQUENCE [LARGE SCALE GENOMIC DNA]</scope>
    <source>
        <strain evidence="8 9">25B10_4</strain>
    </source>
</reference>
<feature type="region of interest" description="Disordered" evidence="5">
    <location>
        <begin position="396"/>
        <end position="418"/>
    </location>
</feature>
<gene>
    <name evidence="8" type="ORF">BMG03_04495</name>
</gene>
<comment type="similarity">
    <text evidence="1">In the C-terminal section; belongs to the transposase 35 family.</text>
</comment>
<evidence type="ECO:0000313" key="8">
    <source>
        <dbReference type="EMBL" id="AQS47136.1"/>
    </source>
</evidence>
<proteinExistence type="inferred from homology"/>
<dbReference type="Proteomes" id="UP000185622">
    <property type="component" value="Chromosome"/>
</dbReference>
<dbReference type="InterPro" id="IPR010095">
    <property type="entry name" value="Cas12f1-like_TNB"/>
</dbReference>
<dbReference type="RefSeq" id="WP_075777391.1">
    <property type="nucleotide sequence ID" value="NZ_CP019437.1"/>
</dbReference>
<dbReference type="InterPro" id="IPR001959">
    <property type="entry name" value="Transposase"/>
</dbReference>
<name>A0ABN4X3Q9_9RHOB</name>
<keyword evidence="3" id="KW-0238">DNA-binding</keyword>
<dbReference type="Pfam" id="PF07282">
    <property type="entry name" value="Cas12f1-like_TNB"/>
    <property type="match status" value="1"/>
</dbReference>
<dbReference type="Pfam" id="PF01385">
    <property type="entry name" value="OrfB_IS605"/>
    <property type="match status" value="1"/>
</dbReference>
<protein>
    <recommendedName>
        <fullName evidence="10">Transposase</fullName>
    </recommendedName>
</protein>
<dbReference type="EMBL" id="CP019437">
    <property type="protein sequence ID" value="AQS47136.1"/>
    <property type="molecule type" value="Genomic_DNA"/>
</dbReference>
<keyword evidence="9" id="KW-1185">Reference proteome</keyword>
<organism evidence="8 9">
    <name type="scientific">Thioclava nitratireducens</name>
    <dbReference type="NCBI Taxonomy" id="1915078"/>
    <lineage>
        <taxon>Bacteria</taxon>
        <taxon>Pseudomonadati</taxon>
        <taxon>Pseudomonadota</taxon>
        <taxon>Alphaproteobacteria</taxon>
        <taxon>Rhodobacterales</taxon>
        <taxon>Paracoccaceae</taxon>
        <taxon>Thioclava</taxon>
    </lineage>
</organism>
<keyword evidence="4" id="KW-0233">DNA recombination</keyword>
<dbReference type="NCBIfam" id="NF040570">
    <property type="entry name" value="guided_TnpB"/>
    <property type="match status" value="1"/>
</dbReference>
<feature type="domain" description="Probable transposase IS891/IS1136/IS1341" evidence="6">
    <location>
        <begin position="174"/>
        <end position="295"/>
    </location>
</feature>
<evidence type="ECO:0000256" key="1">
    <source>
        <dbReference type="ARBA" id="ARBA00008761"/>
    </source>
</evidence>